<dbReference type="RefSeq" id="WP_011325381.1">
    <property type="nucleotide sequence ID" value="NC_007434.1"/>
</dbReference>
<gene>
    <name evidence="1" type="ordered locus">BURPS1710b_1639</name>
</gene>
<protein>
    <submittedName>
        <fullName evidence="1">Phage protein, HK97 gp10 family</fullName>
    </submittedName>
</protein>
<organism evidence="1 2">
    <name type="scientific">Burkholderia pseudomallei (strain 1710b)</name>
    <dbReference type="NCBI Taxonomy" id="320372"/>
    <lineage>
        <taxon>Bacteria</taxon>
        <taxon>Pseudomonadati</taxon>
        <taxon>Pseudomonadota</taxon>
        <taxon>Betaproteobacteria</taxon>
        <taxon>Burkholderiales</taxon>
        <taxon>Burkholderiaceae</taxon>
        <taxon>Burkholderia</taxon>
        <taxon>pseudomallei group</taxon>
    </lineage>
</organism>
<dbReference type="HOGENOM" id="CLU_1773895_0_0_4"/>
<evidence type="ECO:0000313" key="2">
    <source>
        <dbReference type="Proteomes" id="UP000002700"/>
    </source>
</evidence>
<reference evidence="1 2" key="1">
    <citation type="submission" date="2005-09" db="EMBL/GenBank/DDBJ databases">
        <authorList>
            <person name="Woods D.E."/>
            <person name="Nierman W.C."/>
        </authorList>
    </citation>
    <scope>NUCLEOTIDE SEQUENCE [LARGE SCALE GENOMIC DNA]</scope>
    <source>
        <strain evidence="1 2">1710b</strain>
    </source>
</reference>
<dbReference type="AlphaFoldDB" id="Q3JTR0"/>
<dbReference type="EMBL" id="CP000124">
    <property type="protein sequence ID" value="ABA49058.1"/>
    <property type="molecule type" value="Genomic_DNA"/>
</dbReference>
<dbReference type="NCBIfam" id="TIGR01725">
    <property type="entry name" value="phge_HK97_gp10"/>
    <property type="match status" value="1"/>
</dbReference>
<proteinExistence type="predicted"/>
<sequence length="146" mass="15587">MARGKSYSVDNPDALANAITALDHAFSESTLRKAAAAGTTVFKNEIAVRVPHESGDLASGLTVTYDQEDSVTGLIATYIALFVGDTRPKGPNRKKVSRRALAGWLENGTSRMPAKPFVRPAFEAMKQRAVDRSTEVILGALKQGGP</sequence>
<name>Q3JTR0_BURP1</name>
<dbReference type="Proteomes" id="UP000002700">
    <property type="component" value="Chromosome I"/>
</dbReference>
<dbReference type="EnsemblBacteria" id="ABA49058">
    <property type="protein sequence ID" value="ABA49058"/>
    <property type="gene ID" value="BURPS1710b_1639"/>
</dbReference>
<evidence type="ECO:0000313" key="1">
    <source>
        <dbReference type="EMBL" id="ABA49058.1"/>
    </source>
</evidence>
<dbReference type="InterPro" id="IPR010064">
    <property type="entry name" value="HK97-gp10_tail"/>
</dbReference>
<dbReference type="KEGG" id="bpm:BURPS1710b_1639"/>
<accession>Q3JTR0</accession>